<dbReference type="EC" id="1.14.11.17" evidence="8"/>
<comment type="cofactor">
    <cofactor evidence="1">
        <name>Fe(2+)</name>
        <dbReference type="ChEBI" id="CHEBI:29033"/>
    </cofactor>
</comment>
<evidence type="ECO:0000256" key="1">
    <source>
        <dbReference type="ARBA" id="ARBA00001954"/>
    </source>
</evidence>
<dbReference type="InterPro" id="IPR042098">
    <property type="entry name" value="TauD-like_sf"/>
</dbReference>
<dbReference type="NCBIfam" id="NF007104">
    <property type="entry name" value="PRK09553.1"/>
    <property type="match status" value="1"/>
</dbReference>
<evidence type="ECO:0000256" key="3">
    <source>
        <dbReference type="ARBA" id="ARBA00022723"/>
    </source>
</evidence>
<dbReference type="Gene3D" id="3.60.130.10">
    <property type="entry name" value="Clavaminate synthase-like"/>
    <property type="match status" value="1"/>
</dbReference>
<evidence type="ECO:0000313" key="8">
    <source>
        <dbReference type="EMBL" id="SUI65651.1"/>
    </source>
</evidence>
<dbReference type="Proteomes" id="UP000255529">
    <property type="component" value="Unassembled WGS sequence"/>
</dbReference>
<sequence length="282" mass="32151">MNERLSITPLGPYIGALVENVNLARPLGDGQFEQLYHALLKHQVLFLRNQPITPLQQRNLAGRFGDLHIHPVYPQAADVKEIIVLDTHDNNPPDNDNWHTDVTFIENPPLGAILAAKTLPSTGGDTLWASGIAAYEALSEPFRQLLAGLKAEHDFTKSFPEHKHRGSEEERQRWQVAVQKNPPLLHPVVRTHPVSGRQALFVNEGFTTRIVDLAPKESDALLNFLFAHITKPEFQVRWRWQENDIAIWDNRVTQHYANADYLPQRRIMHRATILGDKPFYKA</sequence>
<reference evidence="8 9" key="1">
    <citation type="submission" date="2018-06" db="EMBL/GenBank/DDBJ databases">
        <authorList>
            <consortium name="Pathogen Informatics"/>
            <person name="Doyle S."/>
        </authorList>
    </citation>
    <scope>NUCLEOTIDE SEQUENCE [LARGE SCALE GENOMIC DNA]</scope>
    <source>
        <strain evidence="8 9">NCTC11544</strain>
    </source>
</reference>
<dbReference type="PANTHER" id="PTHR30468:SF1">
    <property type="entry name" value="ALPHA-KETOGLUTARATE-DEPENDENT SULFONATE DIOXYGENASE"/>
    <property type="match status" value="1"/>
</dbReference>
<dbReference type="SUPFAM" id="SSF51197">
    <property type="entry name" value="Clavaminate synthase-like"/>
    <property type="match status" value="1"/>
</dbReference>
<feature type="domain" description="TauD/TfdA-like" evidence="7">
    <location>
        <begin position="7"/>
        <end position="272"/>
    </location>
</feature>
<organism evidence="8 9">
    <name type="scientific">Serratia quinivorans</name>
    <dbReference type="NCBI Taxonomy" id="137545"/>
    <lineage>
        <taxon>Bacteria</taxon>
        <taxon>Pseudomonadati</taxon>
        <taxon>Pseudomonadota</taxon>
        <taxon>Gammaproteobacteria</taxon>
        <taxon>Enterobacterales</taxon>
        <taxon>Yersiniaceae</taxon>
        <taxon>Serratia</taxon>
    </lineage>
</organism>
<evidence type="ECO:0000256" key="6">
    <source>
        <dbReference type="ARBA" id="ARBA00023004"/>
    </source>
</evidence>
<keyword evidence="4 8" id="KW-0223">Dioxygenase</keyword>
<dbReference type="GO" id="GO:0005737">
    <property type="term" value="C:cytoplasm"/>
    <property type="evidence" value="ECO:0007669"/>
    <property type="project" value="TreeGrafter"/>
</dbReference>
<dbReference type="Pfam" id="PF02668">
    <property type="entry name" value="TauD"/>
    <property type="match status" value="1"/>
</dbReference>
<name>A0A379ZQR1_9GAMM</name>
<evidence type="ECO:0000259" key="7">
    <source>
        <dbReference type="Pfam" id="PF02668"/>
    </source>
</evidence>
<dbReference type="GO" id="GO:0046872">
    <property type="term" value="F:metal ion binding"/>
    <property type="evidence" value="ECO:0007669"/>
    <property type="project" value="UniProtKB-KW"/>
</dbReference>
<protein>
    <submittedName>
        <fullName evidence="8">Alpha-ketoglutarate-dependent taurine dioxygenase</fullName>
        <ecNumber evidence="8">1.14.11.17</ecNumber>
    </submittedName>
</protein>
<keyword evidence="5 8" id="KW-0560">Oxidoreductase</keyword>
<accession>A0A379ZQR1</accession>
<dbReference type="InterPro" id="IPR051323">
    <property type="entry name" value="AtsK-like"/>
</dbReference>
<dbReference type="FunFam" id="3.60.130.10:FF:000002">
    <property type="entry name" value="Alpha-ketoglutarate-dependent taurine dioxygenase"/>
    <property type="match status" value="1"/>
</dbReference>
<evidence type="ECO:0000256" key="2">
    <source>
        <dbReference type="ARBA" id="ARBA00005896"/>
    </source>
</evidence>
<dbReference type="GO" id="GO:0006790">
    <property type="term" value="P:sulfur compound metabolic process"/>
    <property type="evidence" value="ECO:0007669"/>
    <property type="project" value="TreeGrafter"/>
</dbReference>
<dbReference type="PANTHER" id="PTHR30468">
    <property type="entry name" value="ALPHA-KETOGLUTARATE-DEPENDENT SULFONATE DIOXYGENASE"/>
    <property type="match status" value="1"/>
</dbReference>
<dbReference type="InterPro" id="IPR003819">
    <property type="entry name" value="TauD/TfdA-like"/>
</dbReference>
<dbReference type="RefSeq" id="WP_115183624.1">
    <property type="nucleotide sequence ID" value="NZ_CAMIRZ010000005.1"/>
</dbReference>
<keyword evidence="6" id="KW-0408">Iron</keyword>
<comment type="similarity">
    <text evidence="2">Belongs to the TfdA dioxygenase family.</text>
</comment>
<keyword evidence="3" id="KW-0479">Metal-binding</keyword>
<evidence type="ECO:0000313" key="9">
    <source>
        <dbReference type="Proteomes" id="UP000255529"/>
    </source>
</evidence>
<evidence type="ECO:0000256" key="4">
    <source>
        <dbReference type="ARBA" id="ARBA00022964"/>
    </source>
</evidence>
<dbReference type="EMBL" id="UGYN01000002">
    <property type="protein sequence ID" value="SUI65651.1"/>
    <property type="molecule type" value="Genomic_DNA"/>
</dbReference>
<dbReference type="GO" id="GO:0000908">
    <property type="term" value="F:taurine dioxygenase activity"/>
    <property type="evidence" value="ECO:0007669"/>
    <property type="project" value="UniProtKB-EC"/>
</dbReference>
<dbReference type="AlphaFoldDB" id="A0A379ZQR1"/>
<gene>
    <name evidence="8" type="primary">tauD</name>
    <name evidence="8" type="ORF">NCTC11544_02669</name>
</gene>
<evidence type="ECO:0000256" key="5">
    <source>
        <dbReference type="ARBA" id="ARBA00023002"/>
    </source>
</evidence>
<proteinExistence type="inferred from homology"/>